<evidence type="ECO:0008006" key="12">
    <source>
        <dbReference type="Google" id="ProtNLM"/>
    </source>
</evidence>
<evidence type="ECO:0000313" key="10">
    <source>
        <dbReference type="EMBL" id="KAF6176887.1"/>
    </source>
</evidence>
<evidence type="ECO:0000256" key="7">
    <source>
        <dbReference type="ARBA" id="ARBA00023002"/>
    </source>
</evidence>
<keyword evidence="7" id="KW-0560">Oxidoreductase</keyword>
<keyword evidence="4" id="KW-0812">Transmembrane</keyword>
<dbReference type="InterPro" id="IPR050651">
    <property type="entry name" value="Plant_Cytochrome_P450_Monoox"/>
</dbReference>
<evidence type="ECO:0000256" key="5">
    <source>
        <dbReference type="ARBA" id="ARBA00022723"/>
    </source>
</evidence>
<keyword evidence="3" id="KW-0349">Heme</keyword>
<keyword evidence="8" id="KW-0408">Iron</keyword>
<evidence type="ECO:0000256" key="9">
    <source>
        <dbReference type="ARBA" id="ARBA00023136"/>
    </source>
</evidence>
<keyword evidence="5" id="KW-0479">Metal-binding</keyword>
<comment type="caution">
    <text evidence="10">The sequence shown here is derived from an EMBL/GenBank/DDBJ whole genome shotgun (WGS) entry which is preliminary data.</text>
</comment>
<comment type="similarity">
    <text evidence="2">Belongs to the cytochrome P450 family.</text>
</comment>
<organism evidence="10 11">
    <name type="scientific">Kingdonia uniflora</name>
    <dbReference type="NCBI Taxonomy" id="39325"/>
    <lineage>
        <taxon>Eukaryota</taxon>
        <taxon>Viridiplantae</taxon>
        <taxon>Streptophyta</taxon>
        <taxon>Embryophyta</taxon>
        <taxon>Tracheophyta</taxon>
        <taxon>Spermatophyta</taxon>
        <taxon>Magnoliopsida</taxon>
        <taxon>Ranunculales</taxon>
        <taxon>Circaeasteraceae</taxon>
        <taxon>Kingdonia</taxon>
    </lineage>
</organism>
<keyword evidence="9" id="KW-0472">Membrane</keyword>
<dbReference type="GO" id="GO:0016020">
    <property type="term" value="C:membrane"/>
    <property type="evidence" value="ECO:0007669"/>
    <property type="project" value="UniProtKB-SubCell"/>
</dbReference>
<dbReference type="Pfam" id="PF00067">
    <property type="entry name" value="p450"/>
    <property type="match status" value="1"/>
</dbReference>
<dbReference type="InterPro" id="IPR036396">
    <property type="entry name" value="Cyt_P450_sf"/>
</dbReference>
<keyword evidence="6" id="KW-1133">Transmembrane helix</keyword>
<gene>
    <name evidence="10" type="ORF">GIB67_025947</name>
</gene>
<evidence type="ECO:0000313" key="11">
    <source>
        <dbReference type="Proteomes" id="UP000541444"/>
    </source>
</evidence>
<name>A0A7J7PBS4_9MAGN</name>
<dbReference type="OrthoDB" id="2789670at2759"/>
<evidence type="ECO:0000256" key="2">
    <source>
        <dbReference type="ARBA" id="ARBA00010617"/>
    </source>
</evidence>
<dbReference type="GO" id="GO:0004497">
    <property type="term" value="F:monooxygenase activity"/>
    <property type="evidence" value="ECO:0007669"/>
    <property type="project" value="InterPro"/>
</dbReference>
<dbReference type="Gene3D" id="1.10.630.10">
    <property type="entry name" value="Cytochrome P450"/>
    <property type="match status" value="1"/>
</dbReference>
<protein>
    <recommendedName>
        <fullName evidence="12">Cytochrome P450</fullName>
    </recommendedName>
</protein>
<reference evidence="10 11" key="1">
    <citation type="journal article" date="2020" name="IScience">
        <title>Genome Sequencing of the Endangered Kingdonia uniflora (Circaeasteraceae, Ranunculales) Reveals Potential Mechanisms of Evolutionary Specialization.</title>
        <authorList>
            <person name="Sun Y."/>
            <person name="Deng T."/>
            <person name="Zhang A."/>
            <person name="Moore M.J."/>
            <person name="Landis J.B."/>
            <person name="Lin N."/>
            <person name="Zhang H."/>
            <person name="Zhang X."/>
            <person name="Huang J."/>
            <person name="Zhang X."/>
            <person name="Sun H."/>
            <person name="Wang H."/>
        </authorList>
    </citation>
    <scope>NUCLEOTIDE SEQUENCE [LARGE SCALE GENOMIC DNA]</scope>
    <source>
        <strain evidence="10">TB1705</strain>
        <tissue evidence="10">Leaf</tissue>
    </source>
</reference>
<sequence length="143" mass="16061">MFVDGGNRHDVLDDGMGVNNPEVLCKAHSEIERNIQQGILLDESNLPKLQYLNCIINETLRLYPVVLLLIPHFSSEECTVGGYNVPSGTMLITNAWAIHRDPKVWWNQEDSCQRGSNAVKGIRGTDTSLFRLGLEEEVVRVRA</sequence>
<accession>A0A7J7PBS4</accession>
<dbReference type="EMBL" id="JACGCM010000023">
    <property type="protein sequence ID" value="KAF6176887.1"/>
    <property type="molecule type" value="Genomic_DNA"/>
</dbReference>
<dbReference type="AlphaFoldDB" id="A0A7J7PBS4"/>
<dbReference type="GO" id="GO:0044550">
    <property type="term" value="P:secondary metabolite biosynthetic process"/>
    <property type="evidence" value="ECO:0007669"/>
    <property type="project" value="UniProtKB-ARBA"/>
</dbReference>
<evidence type="ECO:0000256" key="4">
    <source>
        <dbReference type="ARBA" id="ARBA00022692"/>
    </source>
</evidence>
<dbReference type="PANTHER" id="PTHR47947:SF62">
    <property type="entry name" value="CYTOCHROME P450, FAMILY 81, SUBFAMILY D, POLYPEPTIDE 5"/>
    <property type="match status" value="1"/>
</dbReference>
<dbReference type="GO" id="GO:0020037">
    <property type="term" value="F:heme binding"/>
    <property type="evidence" value="ECO:0007669"/>
    <property type="project" value="InterPro"/>
</dbReference>
<keyword evidence="11" id="KW-1185">Reference proteome</keyword>
<dbReference type="InterPro" id="IPR001128">
    <property type="entry name" value="Cyt_P450"/>
</dbReference>
<evidence type="ECO:0000256" key="8">
    <source>
        <dbReference type="ARBA" id="ARBA00023004"/>
    </source>
</evidence>
<dbReference type="GO" id="GO:0005506">
    <property type="term" value="F:iron ion binding"/>
    <property type="evidence" value="ECO:0007669"/>
    <property type="project" value="InterPro"/>
</dbReference>
<dbReference type="PANTHER" id="PTHR47947">
    <property type="entry name" value="CYTOCHROME P450 82C3-RELATED"/>
    <property type="match status" value="1"/>
</dbReference>
<dbReference type="Proteomes" id="UP000541444">
    <property type="component" value="Unassembled WGS sequence"/>
</dbReference>
<evidence type="ECO:0000256" key="1">
    <source>
        <dbReference type="ARBA" id="ARBA00004167"/>
    </source>
</evidence>
<evidence type="ECO:0000256" key="3">
    <source>
        <dbReference type="ARBA" id="ARBA00022617"/>
    </source>
</evidence>
<comment type="subcellular location">
    <subcellularLocation>
        <location evidence="1">Membrane</location>
        <topology evidence="1">Single-pass membrane protein</topology>
    </subcellularLocation>
</comment>
<evidence type="ECO:0000256" key="6">
    <source>
        <dbReference type="ARBA" id="ARBA00022989"/>
    </source>
</evidence>
<dbReference type="GO" id="GO:0016705">
    <property type="term" value="F:oxidoreductase activity, acting on paired donors, with incorporation or reduction of molecular oxygen"/>
    <property type="evidence" value="ECO:0007669"/>
    <property type="project" value="InterPro"/>
</dbReference>
<proteinExistence type="inferred from homology"/>
<dbReference type="SUPFAM" id="SSF48264">
    <property type="entry name" value="Cytochrome P450"/>
    <property type="match status" value="1"/>
</dbReference>